<sequence length="71" mass="7741">MSLELTVSFLSSCVFFKKARVTFDTVELSASIIAITSRFNIEKLLPACKNILCSFGVTLKAPFGKGALRIP</sequence>
<name>A0A645A091_9ZZZZ</name>
<proteinExistence type="predicted"/>
<evidence type="ECO:0000313" key="1">
    <source>
        <dbReference type="EMBL" id="MPM46442.1"/>
    </source>
</evidence>
<protein>
    <submittedName>
        <fullName evidence="1">Uncharacterized protein</fullName>
    </submittedName>
</protein>
<comment type="caution">
    <text evidence="1">The sequence shown here is derived from an EMBL/GenBank/DDBJ whole genome shotgun (WGS) entry which is preliminary data.</text>
</comment>
<accession>A0A645A091</accession>
<dbReference type="AlphaFoldDB" id="A0A645A091"/>
<dbReference type="EMBL" id="VSSQ01011280">
    <property type="protein sequence ID" value="MPM46442.1"/>
    <property type="molecule type" value="Genomic_DNA"/>
</dbReference>
<gene>
    <name evidence="1" type="ORF">SDC9_93142</name>
</gene>
<organism evidence="1">
    <name type="scientific">bioreactor metagenome</name>
    <dbReference type="NCBI Taxonomy" id="1076179"/>
    <lineage>
        <taxon>unclassified sequences</taxon>
        <taxon>metagenomes</taxon>
        <taxon>ecological metagenomes</taxon>
    </lineage>
</organism>
<reference evidence="1" key="1">
    <citation type="submission" date="2019-08" db="EMBL/GenBank/DDBJ databases">
        <authorList>
            <person name="Kucharzyk K."/>
            <person name="Murdoch R.W."/>
            <person name="Higgins S."/>
            <person name="Loffler F."/>
        </authorList>
    </citation>
    <scope>NUCLEOTIDE SEQUENCE</scope>
</reference>